<dbReference type="AlphaFoldDB" id="A0A1S9PEH0"/>
<dbReference type="CDD" id="cd16018">
    <property type="entry name" value="Enpp"/>
    <property type="match status" value="1"/>
</dbReference>
<dbReference type="PANTHER" id="PTHR10151">
    <property type="entry name" value="ECTONUCLEOTIDE PYROPHOSPHATASE/PHOSPHODIESTERASE"/>
    <property type="match status" value="1"/>
</dbReference>
<organism evidence="2 3">
    <name type="scientific">Mucilaginibacter pedocola</name>
    <dbReference type="NCBI Taxonomy" id="1792845"/>
    <lineage>
        <taxon>Bacteria</taxon>
        <taxon>Pseudomonadati</taxon>
        <taxon>Bacteroidota</taxon>
        <taxon>Sphingobacteriia</taxon>
        <taxon>Sphingobacteriales</taxon>
        <taxon>Sphingobacteriaceae</taxon>
        <taxon>Mucilaginibacter</taxon>
    </lineage>
</organism>
<feature type="signal peptide" evidence="1">
    <location>
        <begin position="1"/>
        <end position="19"/>
    </location>
</feature>
<accession>A0A1S9PEH0</accession>
<dbReference type="Gene3D" id="3.40.720.10">
    <property type="entry name" value="Alkaline Phosphatase, subunit A"/>
    <property type="match status" value="1"/>
</dbReference>
<dbReference type="InterPro" id="IPR002591">
    <property type="entry name" value="Phosphodiest/P_Trfase"/>
</dbReference>
<name>A0A1S9PEH0_9SPHI</name>
<dbReference type="OrthoDB" id="9779418at2"/>
<keyword evidence="3" id="KW-1185">Reference proteome</keyword>
<dbReference type="STRING" id="1792845.BC343_28010"/>
<reference evidence="2 3" key="1">
    <citation type="submission" date="2016-07" db="EMBL/GenBank/DDBJ databases">
        <title>Genomic analysis of zinc-resistant bacterium Mucilaginibacter pedocola TBZ30.</title>
        <authorList>
            <person name="Huang J."/>
            <person name="Tang J."/>
        </authorList>
    </citation>
    <scope>NUCLEOTIDE SEQUENCE [LARGE SCALE GENOMIC DNA]</scope>
    <source>
        <strain evidence="2 3">TBZ30</strain>
    </source>
</reference>
<dbReference type="InterPro" id="IPR017850">
    <property type="entry name" value="Alkaline_phosphatase_core_sf"/>
</dbReference>
<proteinExistence type="predicted"/>
<evidence type="ECO:0000313" key="3">
    <source>
        <dbReference type="Proteomes" id="UP000189739"/>
    </source>
</evidence>
<protein>
    <submittedName>
        <fullName evidence="2">Phosphodiesterase</fullName>
    </submittedName>
</protein>
<keyword evidence="1" id="KW-0732">Signal</keyword>
<comment type="caution">
    <text evidence="2">The sequence shown here is derived from an EMBL/GenBank/DDBJ whole genome shotgun (WGS) entry which is preliminary data.</text>
</comment>
<dbReference type="EMBL" id="MBTF01000013">
    <property type="protein sequence ID" value="OOQ59344.1"/>
    <property type="molecule type" value="Genomic_DNA"/>
</dbReference>
<evidence type="ECO:0000256" key="1">
    <source>
        <dbReference type="SAM" id="SignalP"/>
    </source>
</evidence>
<feature type="chain" id="PRO_5012933273" evidence="1">
    <location>
        <begin position="20"/>
        <end position="439"/>
    </location>
</feature>
<evidence type="ECO:0000313" key="2">
    <source>
        <dbReference type="EMBL" id="OOQ59344.1"/>
    </source>
</evidence>
<sequence>MKKYALFASFMLFCVSSFAQNTPPPPDTTQQIIAGRKNSPAQQQKPYVILISADGFRWDYADKHNAVNLKKLRAKGVAAESMVPSFPSVTFPNHYALVSGLYPSHSGLVNNSFYDPARNDSYNMSNKPKVADGSWYGGTPLWVLAEQQKMLAASFYWVASEAAIKDTRPTYYYIYNEKIEINNRIKAVVNWLKLPPAERPHLITFYFPQVDHAGHTYGPDAPETEHEVHFVDSAVNALQKAVKKTGLDVNFIFVADHGMTKIDNQNPIGIPAAIDTAKFRVTGDGTLVELYAKDRSAIQSTFDELTREAKDYKVYLKTAMPEKFHYGASDDWHGRIGDILLIPEWPRVFNLMNRKNLHPGWHGFDPSVVKDMHATFYAWGPAFKRHLKIESFPNVDVYNLVARILGLNITEKVDGTPALANKVLMKKVVRRKRRNEITY</sequence>
<dbReference type="Proteomes" id="UP000189739">
    <property type="component" value="Unassembled WGS sequence"/>
</dbReference>
<dbReference type="PANTHER" id="PTHR10151:SF120">
    <property type="entry name" value="BIS(5'-ADENOSYL)-TRIPHOSPHATASE"/>
    <property type="match status" value="1"/>
</dbReference>
<dbReference type="Pfam" id="PF01663">
    <property type="entry name" value="Phosphodiest"/>
    <property type="match status" value="1"/>
</dbReference>
<gene>
    <name evidence="2" type="ORF">BC343_28010</name>
</gene>
<dbReference type="SUPFAM" id="SSF53649">
    <property type="entry name" value="Alkaline phosphatase-like"/>
    <property type="match status" value="1"/>
</dbReference>
<dbReference type="Gene3D" id="3.30.1360.180">
    <property type="match status" value="1"/>
</dbReference>
<dbReference type="GO" id="GO:0016787">
    <property type="term" value="F:hydrolase activity"/>
    <property type="evidence" value="ECO:0007669"/>
    <property type="project" value="UniProtKB-ARBA"/>
</dbReference>